<dbReference type="PANTHER" id="PTHR10510:SF11">
    <property type="entry name" value="CYTOCHROME C OXIDASE SUBUNIT 7A, MITOCHONDRIAL"/>
    <property type="match status" value="1"/>
</dbReference>
<keyword evidence="5 6" id="KW-0472">Membrane</keyword>
<dbReference type="Proteomes" id="UP000549394">
    <property type="component" value="Unassembled WGS sequence"/>
</dbReference>
<protein>
    <submittedName>
        <fullName evidence="7">DgyrCDS8473</fullName>
    </submittedName>
</protein>
<evidence type="ECO:0000313" key="7">
    <source>
        <dbReference type="EMBL" id="CAD5119892.1"/>
    </source>
</evidence>
<accession>A0A7I8VUB3</accession>
<comment type="similarity">
    <text evidence="2">Belongs to the cytochrome c oxidase VIIa family.</text>
</comment>
<evidence type="ECO:0000256" key="6">
    <source>
        <dbReference type="SAM" id="Phobius"/>
    </source>
</evidence>
<keyword evidence="6" id="KW-0812">Transmembrane</keyword>
<gene>
    <name evidence="7" type="ORF">DGYR_LOCUS8069</name>
</gene>
<organism evidence="7 8">
    <name type="scientific">Dimorphilus gyrociliatus</name>
    <dbReference type="NCBI Taxonomy" id="2664684"/>
    <lineage>
        <taxon>Eukaryota</taxon>
        <taxon>Metazoa</taxon>
        <taxon>Spiralia</taxon>
        <taxon>Lophotrochozoa</taxon>
        <taxon>Annelida</taxon>
        <taxon>Polychaeta</taxon>
        <taxon>Polychaeta incertae sedis</taxon>
        <taxon>Dinophilidae</taxon>
        <taxon>Dimorphilus</taxon>
    </lineage>
</organism>
<dbReference type="OrthoDB" id="5966508at2759"/>
<dbReference type="InterPro" id="IPR036539">
    <property type="entry name" value="Cyt_c_oxidase_su7a_sf"/>
</dbReference>
<evidence type="ECO:0000256" key="2">
    <source>
        <dbReference type="ARBA" id="ARBA00009331"/>
    </source>
</evidence>
<reference evidence="7 8" key="1">
    <citation type="submission" date="2020-08" db="EMBL/GenBank/DDBJ databases">
        <authorList>
            <person name="Hejnol A."/>
        </authorList>
    </citation>
    <scope>NUCLEOTIDE SEQUENCE [LARGE SCALE GENOMIC DNA]</scope>
</reference>
<dbReference type="GO" id="GO:0006123">
    <property type="term" value="P:mitochondrial electron transport, cytochrome c to oxygen"/>
    <property type="evidence" value="ECO:0007669"/>
    <property type="project" value="InterPro"/>
</dbReference>
<evidence type="ECO:0000313" key="8">
    <source>
        <dbReference type="Proteomes" id="UP000549394"/>
    </source>
</evidence>
<dbReference type="InterPro" id="IPR003177">
    <property type="entry name" value="Cytc_oxidase_su7a_met"/>
</dbReference>
<dbReference type="SUPFAM" id="SSF81419">
    <property type="entry name" value="Mitochondrial cytochrome c oxidase subunit VIIa"/>
    <property type="match status" value="1"/>
</dbReference>
<dbReference type="GO" id="GO:0097250">
    <property type="term" value="P:mitochondrial respirasome assembly"/>
    <property type="evidence" value="ECO:0007669"/>
    <property type="project" value="TreeGrafter"/>
</dbReference>
<keyword evidence="8" id="KW-1185">Reference proteome</keyword>
<proteinExistence type="inferred from homology"/>
<comment type="caution">
    <text evidence="7">The sequence shown here is derived from an EMBL/GenBank/DDBJ whole genome shotgun (WGS) entry which is preliminary data.</text>
</comment>
<name>A0A7I8VUB3_9ANNE</name>
<dbReference type="AlphaFoldDB" id="A0A7I8VUB3"/>
<feature type="transmembrane region" description="Helical" evidence="6">
    <location>
        <begin position="101"/>
        <end position="118"/>
    </location>
</feature>
<keyword evidence="3" id="KW-0999">Mitochondrion inner membrane</keyword>
<sequence length="132" mass="14695">MFFKFNNFTGRITQSTNRVTYNPEGLNTTVAQSEQLIFQTKTVKFPVEHIPKVHQVNGPATGKLGVVPDHPGYKKVMELQQRMSKSDGLLVWQKLGSKDKLSYLAIIGGCALGVAYSVRNLYLMTFPKSASD</sequence>
<evidence type="ECO:0000256" key="4">
    <source>
        <dbReference type="ARBA" id="ARBA00023128"/>
    </source>
</evidence>
<evidence type="ECO:0000256" key="3">
    <source>
        <dbReference type="ARBA" id="ARBA00022792"/>
    </source>
</evidence>
<dbReference type="PANTHER" id="PTHR10510">
    <property type="entry name" value="CYTOCHROME C OXIDASE POLYPEPTIDE 7A"/>
    <property type="match status" value="1"/>
</dbReference>
<keyword evidence="6" id="KW-1133">Transmembrane helix</keyword>
<dbReference type="Gene3D" id="4.10.91.10">
    <property type="entry name" value="Cytochrome c oxidase, subunit VIIa"/>
    <property type="match status" value="1"/>
</dbReference>
<evidence type="ECO:0000256" key="5">
    <source>
        <dbReference type="ARBA" id="ARBA00023136"/>
    </source>
</evidence>
<dbReference type="GO" id="GO:0002082">
    <property type="term" value="P:regulation of oxidative phosphorylation"/>
    <property type="evidence" value="ECO:0007669"/>
    <property type="project" value="TreeGrafter"/>
</dbReference>
<evidence type="ECO:0000256" key="1">
    <source>
        <dbReference type="ARBA" id="ARBA00004273"/>
    </source>
</evidence>
<dbReference type="GO" id="GO:0045277">
    <property type="term" value="C:respiratory chain complex IV"/>
    <property type="evidence" value="ECO:0007669"/>
    <property type="project" value="InterPro"/>
</dbReference>
<comment type="subcellular location">
    <subcellularLocation>
        <location evidence="1">Mitochondrion inner membrane</location>
    </subcellularLocation>
</comment>
<dbReference type="EMBL" id="CAJFCJ010000011">
    <property type="protein sequence ID" value="CAD5119892.1"/>
    <property type="molecule type" value="Genomic_DNA"/>
</dbReference>
<dbReference type="GO" id="GO:0005743">
    <property type="term" value="C:mitochondrial inner membrane"/>
    <property type="evidence" value="ECO:0007669"/>
    <property type="project" value="UniProtKB-SubCell"/>
</dbReference>
<keyword evidence="4" id="KW-0496">Mitochondrion</keyword>